<evidence type="ECO:0000313" key="5">
    <source>
        <dbReference type="EMBL" id="KAG0592386.1"/>
    </source>
</evidence>
<evidence type="ECO:0008006" key="7">
    <source>
        <dbReference type="Google" id="ProtNLM"/>
    </source>
</evidence>
<evidence type="ECO:0000256" key="4">
    <source>
        <dbReference type="SAM" id="MobiDB-lite"/>
    </source>
</evidence>
<feature type="repeat" description="WD" evidence="3">
    <location>
        <begin position="842"/>
        <end position="874"/>
    </location>
</feature>
<feature type="region of interest" description="Disordered" evidence="4">
    <location>
        <begin position="1"/>
        <end position="56"/>
    </location>
</feature>
<feature type="repeat" description="WD" evidence="3">
    <location>
        <begin position="697"/>
        <end position="731"/>
    </location>
</feature>
<organism evidence="5 6">
    <name type="scientific">Ceratodon purpureus</name>
    <name type="common">Fire moss</name>
    <name type="synonym">Dicranum purpureum</name>
    <dbReference type="NCBI Taxonomy" id="3225"/>
    <lineage>
        <taxon>Eukaryota</taxon>
        <taxon>Viridiplantae</taxon>
        <taxon>Streptophyta</taxon>
        <taxon>Embryophyta</taxon>
        <taxon>Bryophyta</taxon>
        <taxon>Bryophytina</taxon>
        <taxon>Bryopsida</taxon>
        <taxon>Dicranidae</taxon>
        <taxon>Pseudoditrichales</taxon>
        <taxon>Ditrichaceae</taxon>
        <taxon>Ceratodon</taxon>
    </lineage>
</organism>
<dbReference type="PROSITE" id="PS50082">
    <property type="entry name" value="WD_REPEATS_2"/>
    <property type="match status" value="4"/>
</dbReference>
<feature type="compositionally biased region" description="Polar residues" evidence="4">
    <location>
        <begin position="160"/>
        <end position="171"/>
    </location>
</feature>
<dbReference type="Pfam" id="PF00400">
    <property type="entry name" value="WD40"/>
    <property type="match status" value="5"/>
</dbReference>
<feature type="region of interest" description="Disordered" evidence="4">
    <location>
        <begin position="122"/>
        <end position="293"/>
    </location>
</feature>
<dbReference type="PROSITE" id="PS50294">
    <property type="entry name" value="WD_REPEATS_REGION"/>
    <property type="match status" value="3"/>
</dbReference>
<dbReference type="Proteomes" id="UP000822688">
    <property type="component" value="Chromosome 1"/>
</dbReference>
<dbReference type="EMBL" id="CM026421">
    <property type="protein sequence ID" value="KAG0592386.1"/>
    <property type="molecule type" value="Genomic_DNA"/>
</dbReference>
<feature type="repeat" description="WD" evidence="3">
    <location>
        <begin position="657"/>
        <end position="697"/>
    </location>
</feature>
<dbReference type="InterPro" id="IPR036322">
    <property type="entry name" value="WD40_repeat_dom_sf"/>
</dbReference>
<feature type="region of interest" description="Disordered" evidence="4">
    <location>
        <begin position="542"/>
        <end position="644"/>
    </location>
</feature>
<dbReference type="InterPro" id="IPR001680">
    <property type="entry name" value="WD40_rpt"/>
</dbReference>
<dbReference type="AlphaFoldDB" id="A0A8T0JAS9"/>
<protein>
    <recommendedName>
        <fullName evidence="7">WD repeat-containing protein 44</fullName>
    </recommendedName>
</protein>
<feature type="region of interest" description="Disordered" evidence="4">
    <location>
        <begin position="904"/>
        <end position="958"/>
    </location>
</feature>
<feature type="compositionally biased region" description="Basic and acidic residues" evidence="4">
    <location>
        <begin position="1"/>
        <end position="15"/>
    </location>
</feature>
<sequence>MDGRTGSGDEFHETLEDITSASSSDAEEGGRRSMRARVARVAPATSHERPPVWTPSSFHSKFSVWKDDPSSVNDRRQRFFKNWGIKNLREEPSVGPATTLVSKGLLSAGAAKGAQQVLDVSNGDASANSAENDNTSRHRDGTSTSGSETTELEKRADCNTLENGCKNSTDVGQLESPGTVISGNNRLEETSGAVLREGKNKSAPVLSRLGPVTAVTGGEGGHGKHRSSGYSSDASPYQERTDKVLASPEGSLSPLWNGSSPMESGYLHQASSSQEKLSHYHQSDTDNGYETRSQDGYSAAEEYGMDDLGLKIRDLDSGKEFLINRFNQDGSLNMLREVDTGRELTLAEFEKVVGLSPITQEMKRRQRAAESAISNEKSGTGKTSSKKKNGWLKYFVVKKPKEKPVSGGSARSDKHSQSGEDTDGSSKGARLSRDGSRDGSKGGNSRDGSFAGPDREESTKGDLPADDATGPTWRQPKKVKVKLRRKSIKELSDLHMGQEIQGHQGAIWTMKFSPDGRYLASAGQDRVVHVWEVLDHPSFSELDLSGGQENGNSANGLHLQGDGGSAKDSNVKASPKGEKEGSTKGVKDRSSEADKDGSTRCAKEGSTRGAKEGSTRGAKEGSTRGGKPLSQKKPSNPESKGPLPKLFWLSEKPVRSFHGHTGDILDLSWSHSKLLLSSSMDKTVRLWHISYEECLRVFSHNDYVTCVQFNPVDDSYFLSGALDDKLRIWNIAEHQVVDWIDLREMITAVSYSPDGEKAIVGSYKGTCRFYNTTGNKLQFENSIDVRTENKKGRGKKITGIHCMPGDPQKVLVTSNDSRLRVYDDQELCAKYKGLKNINSQISASYTKNGDYIISASEDSRVLIWSSDNKDPSSAKSLYRRDKQLACEEFNCRYVSVAVPWPEPTTDSSTLLPNSATPAGSDGVDSTRAASEPDLSPPQTNAGALSIENSDDDDDKFEPSNEFLESARRDQVVLLDEEPDSVDQVENASLDANLENRDDSIDSSPRLHSCASFFTDSGPKGSSTWPEEQLPAFGSPLSSGPGLMRSASLGSDDGRRVVEDASPVKDTPPVAPLWGLVIVTAGLDGEIRTFQNYGQPVRL</sequence>
<name>A0A8T0JAS9_CERPU</name>
<dbReference type="Gene3D" id="2.130.10.10">
    <property type="entry name" value="YVTN repeat-like/Quinoprotein amine dehydrogenase"/>
    <property type="match status" value="1"/>
</dbReference>
<feature type="repeat" description="WD" evidence="3">
    <location>
        <begin position="500"/>
        <end position="533"/>
    </location>
</feature>
<feature type="compositionally biased region" description="Basic and acidic residues" evidence="4">
    <location>
        <begin position="431"/>
        <end position="440"/>
    </location>
</feature>
<evidence type="ECO:0000256" key="3">
    <source>
        <dbReference type="PROSITE-ProRule" id="PRU00221"/>
    </source>
</evidence>
<feature type="region of interest" description="Disordered" evidence="4">
    <location>
        <begin position="360"/>
        <end position="386"/>
    </location>
</feature>
<feature type="compositionally biased region" description="Polar residues" evidence="4">
    <location>
        <begin position="904"/>
        <end position="917"/>
    </location>
</feature>
<evidence type="ECO:0000313" key="6">
    <source>
        <dbReference type="Proteomes" id="UP000822688"/>
    </source>
</evidence>
<dbReference type="InterPro" id="IPR019775">
    <property type="entry name" value="WD40_repeat_CS"/>
</dbReference>
<keyword evidence="2" id="KW-0677">Repeat</keyword>
<proteinExistence type="predicted"/>
<feature type="compositionally biased region" description="Basic and acidic residues" evidence="4">
    <location>
        <begin position="575"/>
        <end position="622"/>
    </location>
</feature>
<dbReference type="PROSITE" id="PS00678">
    <property type="entry name" value="WD_REPEATS_1"/>
    <property type="match status" value="1"/>
</dbReference>
<dbReference type="InterPro" id="IPR020472">
    <property type="entry name" value="WD40_PAC1"/>
</dbReference>
<dbReference type="InterPro" id="IPR040324">
    <property type="entry name" value="WDR44/Dgr2"/>
</dbReference>
<dbReference type="SUPFAM" id="SSF50978">
    <property type="entry name" value="WD40 repeat-like"/>
    <property type="match status" value="1"/>
</dbReference>
<evidence type="ECO:0000256" key="2">
    <source>
        <dbReference type="ARBA" id="ARBA00022737"/>
    </source>
</evidence>
<gene>
    <name evidence="5" type="ORF">KC19_1G247800</name>
</gene>
<dbReference type="PRINTS" id="PR00320">
    <property type="entry name" value="GPROTEINBRPT"/>
</dbReference>
<feature type="region of interest" description="Disordered" evidence="4">
    <location>
        <begin position="402"/>
        <end position="481"/>
    </location>
</feature>
<keyword evidence="6" id="KW-1185">Reference proteome</keyword>
<keyword evidence="1 3" id="KW-0853">WD repeat</keyword>
<dbReference type="InterPro" id="IPR015943">
    <property type="entry name" value="WD40/YVTN_repeat-like_dom_sf"/>
</dbReference>
<evidence type="ECO:0000256" key="1">
    <source>
        <dbReference type="ARBA" id="ARBA00022574"/>
    </source>
</evidence>
<comment type="caution">
    <text evidence="5">The sequence shown here is derived from an EMBL/GenBank/DDBJ whole genome shotgun (WGS) entry which is preliminary data.</text>
</comment>
<dbReference type="PANTHER" id="PTHR14221:SF0">
    <property type="entry name" value="WD REPEAT-CONTAINING PROTEIN 44"/>
    <property type="match status" value="1"/>
</dbReference>
<dbReference type="PANTHER" id="PTHR14221">
    <property type="entry name" value="WD REPEAT DOMAIN 44"/>
    <property type="match status" value="1"/>
</dbReference>
<feature type="compositionally biased region" description="Polar residues" evidence="4">
    <location>
        <begin position="123"/>
        <end position="133"/>
    </location>
</feature>
<reference evidence="5" key="1">
    <citation type="submission" date="2020-06" db="EMBL/GenBank/DDBJ databases">
        <title>WGS assembly of Ceratodon purpureus strain R40.</title>
        <authorList>
            <person name="Carey S.B."/>
            <person name="Jenkins J."/>
            <person name="Shu S."/>
            <person name="Lovell J.T."/>
            <person name="Sreedasyam A."/>
            <person name="Maumus F."/>
            <person name="Tiley G.P."/>
            <person name="Fernandez-Pozo N."/>
            <person name="Barry K."/>
            <person name="Chen C."/>
            <person name="Wang M."/>
            <person name="Lipzen A."/>
            <person name="Daum C."/>
            <person name="Saski C.A."/>
            <person name="Payton A.C."/>
            <person name="Mcbreen J.C."/>
            <person name="Conrad R.E."/>
            <person name="Kollar L.M."/>
            <person name="Olsson S."/>
            <person name="Huttunen S."/>
            <person name="Landis J.B."/>
            <person name="Wickett N.J."/>
            <person name="Johnson M.G."/>
            <person name="Rensing S.A."/>
            <person name="Grimwood J."/>
            <person name="Schmutz J."/>
            <person name="Mcdaniel S.F."/>
        </authorList>
    </citation>
    <scope>NUCLEOTIDE SEQUENCE</scope>
    <source>
        <strain evidence="5">R40</strain>
    </source>
</reference>
<accession>A0A8T0JAS9</accession>
<dbReference type="SMART" id="SM00320">
    <property type="entry name" value="WD40"/>
    <property type="match status" value="6"/>
</dbReference>